<evidence type="ECO:0000256" key="1">
    <source>
        <dbReference type="ARBA" id="ARBA00012423"/>
    </source>
</evidence>
<keyword evidence="2 13" id="KW-0378">Hydrolase</keyword>
<organism evidence="13 14">
    <name type="scientific">Aurantiacibacter xanthus</name>
    <dbReference type="NCBI Taxonomy" id="1784712"/>
    <lineage>
        <taxon>Bacteria</taxon>
        <taxon>Pseudomonadati</taxon>
        <taxon>Pseudomonadota</taxon>
        <taxon>Alphaproteobacteria</taxon>
        <taxon>Sphingomonadales</taxon>
        <taxon>Erythrobacteraceae</taxon>
        <taxon>Aurantiacibacter</taxon>
    </lineage>
</organism>
<evidence type="ECO:0000259" key="12">
    <source>
        <dbReference type="Pfam" id="PF12697"/>
    </source>
</evidence>
<dbReference type="PANTHER" id="PTHR16138:SF7">
    <property type="entry name" value="PALMITOYL-PROTEIN THIOESTERASE ABHD10, MITOCHONDRIAL"/>
    <property type="match status" value="1"/>
</dbReference>
<reference evidence="13 14" key="1">
    <citation type="submission" date="2018-08" db="EMBL/GenBank/DDBJ databases">
        <title>Erythrobacter zhengii sp.nov., a bacterium isolated from deep-sea sediment.</title>
        <authorList>
            <person name="Fang C."/>
            <person name="Wu Y.-H."/>
            <person name="Sun C."/>
            <person name="Wang H."/>
            <person name="Cheng H."/>
            <person name="Meng F.-X."/>
            <person name="Wang C.-S."/>
            <person name="Xu X.-W."/>
        </authorList>
    </citation>
    <scope>NUCLEOTIDE SEQUENCE [LARGE SCALE GENOMIC DNA]</scope>
    <source>
        <strain evidence="13 14">CCTCC AB 2015396</strain>
    </source>
</reference>
<keyword evidence="14" id="KW-1185">Reference proteome</keyword>
<evidence type="ECO:0000256" key="9">
    <source>
        <dbReference type="ARBA" id="ARBA00046047"/>
    </source>
</evidence>
<dbReference type="InterPro" id="IPR052382">
    <property type="entry name" value="ABHD10_acyl-thioesterase"/>
</dbReference>
<dbReference type="EMBL" id="QXFM01000112">
    <property type="protein sequence ID" value="RIV83476.1"/>
    <property type="molecule type" value="Genomic_DNA"/>
</dbReference>
<evidence type="ECO:0000256" key="3">
    <source>
        <dbReference type="ARBA" id="ARBA00022946"/>
    </source>
</evidence>
<evidence type="ECO:0000256" key="4">
    <source>
        <dbReference type="ARBA" id="ARBA00039132"/>
    </source>
</evidence>
<keyword evidence="3" id="KW-0809">Transit peptide</keyword>
<evidence type="ECO:0000256" key="2">
    <source>
        <dbReference type="ARBA" id="ARBA00022801"/>
    </source>
</evidence>
<evidence type="ECO:0000256" key="8">
    <source>
        <dbReference type="ARBA" id="ARBA00042704"/>
    </source>
</evidence>
<dbReference type="InterPro" id="IPR000073">
    <property type="entry name" value="AB_hydrolase_1"/>
</dbReference>
<dbReference type="EC" id="3.1.2.22" evidence="1"/>
<accession>A0A3A1P6B0</accession>
<protein>
    <recommendedName>
        <fullName evidence="5">Palmitoyl-protein thioesterase ABHD10, mitochondrial</fullName>
        <ecNumber evidence="4">3.1.1.93</ecNumber>
        <ecNumber evidence="1">3.1.2.22</ecNumber>
    </recommendedName>
    <alternativeName>
        <fullName evidence="7">Acyl-protein thioesterase ABHD10</fullName>
    </alternativeName>
    <alternativeName>
        <fullName evidence="8">Alpha/beta hydrolase domain-containing protein 10</fullName>
    </alternativeName>
    <alternativeName>
        <fullName evidence="6">Mycophenolic acid acyl-glucuronide esterase, mitochondrial</fullName>
    </alternativeName>
</protein>
<dbReference type="AlphaFoldDB" id="A0A3A1P6B0"/>
<evidence type="ECO:0000313" key="13">
    <source>
        <dbReference type="EMBL" id="RIV83476.1"/>
    </source>
</evidence>
<dbReference type="RefSeq" id="WP_119593203.1">
    <property type="nucleotide sequence ID" value="NZ_QXFM01000112.1"/>
</dbReference>
<dbReference type="GO" id="GO:0102390">
    <property type="term" value="F:mycophenolic acid acyl-glucuronide esterase activity"/>
    <property type="evidence" value="ECO:0007669"/>
    <property type="project" value="UniProtKB-EC"/>
</dbReference>
<sequence length="246" mass="26717">MELAEQACDFHEVDGRRIAFRHVAGTGPTIVFLPGYMSDMDGSKATAIYDWAASEGRACLLLDYSGCGHSDGTFGEGTLTRWKDEVLALIAAQVQGPVLLVGSSMGGWLMLLVGMALGERLHAMIGIAAAPDFTSWGYDREQKAALAAGQTVFEDNPYGPMPTPTYPGFWQDAQLQRMLIRQVPLTCPVRLLHGQEDDEVPSDISVLLMRALASDDVQGILVKGGDHRLSRPQDIALLERTLESLL</sequence>
<dbReference type="GO" id="GO:0004553">
    <property type="term" value="F:hydrolase activity, hydrolyzing O-glycosyl compounds"/>
    <property type="evidence" value="ECO:0007669"/>
    <property type="project" value="TreeGrafter"/>
</dbReference>
<dbReference type="PANTHER" id="PTHR16138">
    <property type="entry name" value="MYCOPHENOLIC ACID ACYL-GLUCURONIDE ESTERASE, MITOCHONDRIAL"/>
    <property type="match status" value="1"/>
</dbReference>
<dbReference type="EC" id="3.1.1.93" evidence="4"/>
<comment type="catalytic activity">
    <reaction evidence="10">
        <text>S-hexadecanoyl-L-cysteinyl-[protein] + H2O = L-cysteinyl-[protein] + hexadecanoate + H(+)</text>
        <dbReference type="Rhea" id="RHEA:19233"/>
        <dbReference type="Rhea" id="RHEA-COMP:10131"/>
        <dbReference type="Rhea" id="RHEA-COMP:11032"/>
        <dbReference type="ChEBI" id="CHEBI:7896"/>
        <dbReference type="ChEBI" id="CHEBI:15377"/>
        <dbReference type="ChEBI" id="CHEBI:15378"/>
        <dbReference type="ChEBI" id="CHEBI:29950"/>
        <dbReference type="ChEBI" id="CHEBI:74151"/>
        <dbReference type="EC" id="3.1.2.22"/>
    </reaction>
    <physiologicalReaction direction="left-to-right" evidence="10">
        <dbReference type="Rhea" id="RHEA:19234"/>
    </physiologicalReaction>
</comment>
<dbReference type="InterPro" id="IPR029058">
    <property type="entry name" value="AB_hydrolase_fold"/>
</dbReference>
<evidence type="ECO:0000256" key="10">
    <source>
        <dbReference type="ARBA" id="ARBA00047409"/>
    </source>
</evidence>
<comment type="function">
    <text evidence="9">Acts as an acyl-protein thioesterase that hydrolyzes fatty acids from acylated residues in proteins. Regulates the mitochondrial S-depalmitoylation of the nucleophilic active site residue of peroxiredoxin-5/PRDX5, a key antioxidant protein, therefore modulating mitochondrial antioxidant ability. Also catalyzes the deglucuronidation of mycophenolic acid acyl-glucuronide, an active metabolite of the immunosuppressant drug mycophenolate.</text>
</comment>
<dbReference type="OrthoDB" id="9813296at2"/>
<evidence type="ECO:0000256" key="11">
    <source>
        <dbReference type="ARBA" id="ARBA00047972"/>
    </source>
</evidence>
<gene>
    <name evidence="13" type="ORF">D2V17_12850</name>
</gene>
<dbReference type="SUPFAM" id="SSF53474">
    <property type="entry name" value="alpha/beta-Hydrolases"/>
    <property type="match status" value="1"/>
</dbReference>
<comment type="caution">
    <text evidence="13">The sequence shown here is derived from an EMBL/GenBank/DDBJ whole genome shotgun (WGS) entry which is preliminary data.</text>
</comment>
<evidence type="ECO:0000313" key="14">
    <source>
        <dbReference type="Proteomes" id="UP000265366"/>
    </source>
</evidence>
<dbReference type="Gene3D" id="3.40.50.1820">
    <property type="entry name" value="alpha/beta hydrolase"/>
    <property type="match status" value="1"/>
</dbReference>
<evidence type="ECO:0000256" key="7">
    <source>
        <dbReference type="ARBA" id="ARBA00042645"/>
    </source>
</evidence>
<feature type="domain" description="AB hydrolase-1" evidence="12">
    <location>
        <begin position="30"/>
        <end position="234"/>
    </location>
</feature>
<comment type="catalytic activity">
    <reaction evidence="11">
        <text>mycophenolic acid O-acyl-beta-D-glucuronide + H2O = mycophenolate + D-glucuronate + H(+)</text>
        <dbReference type="Rhea" id="RHEA:34179"/>
        <dbReference type="ChEBI" id="CHEBI:15377"/>
        <dbReference type="ChEBI" id="CHEBI:15378"/>
        <dbReference type="ChEBI" id="CHEBI:58720"/>
        <dbReference type="ChEBI" id="CHEBI:62932"/>
        <dbReference type="ChEBI" id="CHEBI:66982"/>
        <dbReference type="EC" id="3.1.1.93"/>
    </reaction>
    <physiologicalReaction direction="left-to-right" evidence="11">
        <dbReference type="Rhea" id="RHEA:34180"/>
    </physiologicalReaction>
</comment>
<dbReference type="Proteomes" id="UP000265366">
    <property type="component" value="Unassembled WGS sequence"/>
</dbReference>
<dbReference type="GO" id="GO:0008474">
    <property type="term" value="F:palmitoyl-(protein) hydrolase activity"/>
    <property type="evidence" value="ECO:0007669"/>
    <property type="project" value="UniProtKB-EC"/>
</dbReference>
<dbReference type="Pfam" id="PF12697">
    <property type="entry name" value="Abhydrolase_6"/>
    <property type="match status" value="1"/>
</dbReference>
<evidence type="ECO:0000256" key="5">
    <source>
        <dbReference type="ARBA" id="ARBA00039314"/>
    </source>
</evidence>
<evidence type="ECO:0000256" key="6">
    <source>
        <dbReference type="ARBA" id="ARBA00041520"/>
    </source>
</evidence>
<proteinExistence type="predicted"/>
<name>A0A3A1P6B0_9SPHN</name>